<proteinExistence type="predicted"/>
<evidence type="ECO:0000313" key="5">
    <source>
        <dbReference type="Proteomes" id="UP000660729"/>
    </source>
</evidence>
<keyword evidence="2" id="KW-1015">Disulfide bond</keyword>
<dbReference type="PROSITE" id="PS51257">
    <property type="entry name" value="PROKAR_LIPOPROTEIN"/>
    <property type="match status" value="1"/>
</dbReference>
<dbReference type="SUPFAM" id="SSF53474">
    <property type="entry name" value="alpha/beta-Hydrolases"/>
    <property type="match status" value="1"/>
</dbReference>
<protein>
    <submittedName>
        <fullName evidence="4">Putative cutinase cut3</fullName>
    </submittedName>
</protein>
<feature type="chain" id="PRO_5034841411" evidence="3">
    <location>
        <begin position="20"/>
        <end position="474"/>
    </location>
</feature>
<dbReference type="GO" id="GO:0052689">
    <property type="term" value="F:carboxylic ester hydrolase activity"/>
    <property type="evidence" value="ECO:0007669"/>
    <property type="project" value="UniProtKB-ARBA"/>
</dbReference>
<dbReference type="InterPro" id="IPR000675">
    <property type="entry name" value="Cutinase/axe"/>
</dbReference>
<dbReference type="PANTHER" id="PTHR33630">
    <property type="entry name" value="CUTINASE RV1984C-RELATED-RELATED"/>
    <property type="match status" value="1"/>
</dbReference>
<evidence type="ECO:0000256" key="3">
    <source>
        <dbReference type="SAM" id="SignalP"/>
    </source>
</evidence>
<dbReference type="PANTHER" id="PTHR33630:SF13">
    <property type="entry name" value="ACETYLXYLAN ESTERASE"/>
    <property type="match status" value="1"/>
</dbReference>
<name>A0A8H6RV44_9PEZI</name>
<dbReference type="Pfam" id="PF01083">
    <property type="entry name" value="Cutinase"/>
    <property type="match status" value="1"/>
</dbReference>
<evidence type="ECO:0000313" key="4">
    <source>
        <dbReference type="EMBL" id="KAF7197467.1"/>
    </source>
</evidence>
<keyword evidence="3" id="KW-0732">Signal</keyword>
<keyword evidence="1" id="KW-0378">Hydrolase</keyword>
<accession>A0A8H6RV44</accession>
<dbReference type="Gene3D" id="3.40.50.1820">
    <property type="entry name" value="alpha/beta hydrolase"/>
    <property type="match status" value="1"/>
</dbReference>
<reference evidence="4" key="1">
    <citation type="submission" date="2020-04" db="EMBL/GenBank/DDBJ databases">
        <title>Draft genome resource of the tomato pathogen Pseudocercospora fuligena.</title>
        <authorList>
            <person name="Zaccaron A."/>
        </authorList>
    </citation>
    <scope>NUCLEOTIDE SEQUENCE</scope>
    <source>
        <strain evidence="4">PF001</strain>
    </source>
</reference>
<dbReference type="OrthoDB" id="2586582at2759"/>
<dbReference type="Proteomes" id="UP000660729">
    <property type="component" value="Unassembled WGS sequence"/>
</dbReference>
<organism evidence="4 5">
    <name type="scientific">Pseudocercospora fuligena</name>
    <dbReference type="NCBI Taxonomy" id="685502"/>
    <lineage>
        <taxon>Eukaryota</taxon>
        <taxon>Fungi</taxon>
        <taxon>Dikarya</taxon>
        <taxon>Ascomycota</taxon>
        <taxon>Pezizomycotina</taxon>
        <taxon>Dothideomycetes</taxon>
        <taxon>Dothideomycetidae</taxon>
        <taxon>Mycosphaerellales</taxon>
        <taxon>Mycosphaerellaceae</taxon>
        <taxon>Pseudocercospora</taxon>
    </lineage>
</organism>
<dbReference type="EMBL" id="JABCIY010000015">
    <property type="protein sequence ID" value="KAF7197467.1"/>
    <property type="molecule type" value="Genomic_DNA"/>
</dbReference>
<keyword evidence="5" id="KW-1185">Reference proteome</keyword>
<gene>
    <name evidence="4" type="ORF">HII31_01277</name>
</gene>
<feature type="signal peptide" evidence="3">
    <location>
        <begin position="1"/>
        <end position="19"/>
    </location>
</feature>
<dbReference type="AlphaFoldDB" id="A0A8H6RV44"/>
<dbReference type="InterPro" id="IPR029058">
    <property type="entry name" value="AB_hydrolase_fold"/>
</dbReference>
<evidence type="ECO:0000256" key="1">
    <source>
        <dbReference type="ARBA" id="ARBA00022801"/>
    </source>
</evidence>
<sequence length="474" mass="47990">MYTKTTISSLLLAAPAILAQTTGSGSCTDVHIFIARGWNEPYPGRQGTLVGDICADLSGLTCDYEDVVYDAASNDYCPSVLTGETNGLQQIQSYYTKCPDTTLVVSGYSEGANIIGDILAGGTCGLFYGLDQTSGPSCNIAAALMFGDPQHLPNQPYNVLNGTAGVGEGGARTEAQAQILDSYTPRLRSYCQYDDLVCATGLGADTVEAHTNYFDYYSEDAASWVAGLVNSFQKGQYCSSTTTSSTVSTVATSTASSSSLSESVVTSSPAVSSTVASSSIASTTTCTEEAVSTSAVSTPAPSTITFWSTKEITITSCAETVTDCPARSTVVDTTSVAVSTTILIPTASGSWATGVSTPASSSPASSTTVVNGKPAVVAYSTSTSTTTLWNFPTISVTKTYPVATSYVASVGWSNGTVATGVPAGAAVPSGTGSGSWSAATASGSTPAAYTGAANNVKAAGWVVGAVGIVGLAML</sequence>
<dbReference type="SMART" id="SM01110">
    <property type="entry name" value="Cutinase"/>
    <property type="match status" value="1"/>
</dbReference>
<comment type="caution">
    <text evidence="4">The sequence shown here is derived from an EMBL/GenBank/DDBJ whole genome shotgun (WGS) entry which is preliminary data.</text>
</comment>
<evidence type="ECO:0000256" key="2">
    <source>
        <dbReference type="ARBA" id="ARBA00023157"/>
    </source>
</evidence>